<dbReference type="GO" id="GO:0016787">
    <property type="term" value="F:hydrolase activity"/>
    <property type="evidence" value="ECO:0007669"/>
    <property type="project" value="UniProtKB-KW"/>
</dbReference>
<evidence type="ECO:0000259" key="4">
    <source>
        <dbReference type="Pfam" id="PF14214"/>
    </source>
</evidence>
<dbReference type="FunFam" id="3.40.50.300:FF:002884">
    <property type="entry name" value="ATP-dependent DNA helicase"/>
    <property type="match status" value="1"/>
</dbReference>
<keyword evidence="1" id="KW-0234">DNA repair</keyword>
<gene>
    <name evidence="6" type="ORF">LSAT_V11C800416600</name>
</gene>
<dbReference type="GO" id="GO:0006281">
    <property type="term" value="P:DNA repair"/>
    <property type="evidence" value="ECO:0007669"/>
    <property type="project" value="UniProtKB-KW"/>
</dbReference>
<keyword evidence="1" id="KW-0233">DNA recombination</keyword>
<dbReference type="GO" id="GO:0000723">
    <property type="term" value="P:telomere maintenance"/>
    <property type="evidence" value="ECO:0007669"/>
    <property type="project" value="InterPro"/>
</dbReference>
<keyword evidence="1" id="KW-0547">Nucleotide-binding</keyword>
<protein>
    <recommendedName>
        <fullName evidence="1">ATP-dependent DNA helicase</fullName>
        <ecNumber evidence="1">5.6.2.3</ecNumber>
    </recommendedName>
</protein>
<name>A0A9R1UNC4_LACSA</name>
<dbReference type="InterPro" id="IPR027417">
    <property type="entry name" value="P-loop_NTPase"/>
</dbReference>
<keyword evidence="1" id="KW-0378">Hydrolase</keyword>
<reference evidence="6 7" key="1">
    <citation type="journal article" date="2017" name="Nat. Commun.">
        <title>Genome assembly with in vitro proximity ligation data and whole-genome triplication in lettuce.</title>
        <authorList>
            <person name="Reyes-Chin-Wo S."/>
            <person name="Wang Z."/>
            <person name="Yang X."/>
            <person name="Kozik A."/>
            <person name="Arikit S."/>
            <person name="Song C."/>
            <person name="Xia L."/>
            <person name="Froenicke L."/>
            <person name="Lavelle D.O."/>
            <person name="Truco M.J."/>
            <person name="Xia R."/>
            <person name="Zhu S."/>
            <person name="Xu C."/>
            <person name="Xu H."/>
            <person name="Xu X."/>
            <person name="Cox K."/>
            <person name="Korf I."/>
            <person name="Meyers B.C."/>
            <person name="Michelmore R.W."/>
        </authorList>
    </citation>
    <scope>NUCLEOTIDE SEQUENCE [LARGE SCALE GENOMIC DNA]</scope>
    <source>
        <strain evidence="7">cv. Salinas</strain>
        <tissue evidence="6">Seedlings</tissue>
    </source>
</reference>
<dbReference type="InterPro" id="IPR012340">
    <property type="entry name" value="NA-bd_OB-fold"/>
</dbReference>
<dbReference type="InterPro" id="IPR010285">
    <property type="entry name" value="DNA_helicase_pif1-like_DEAD"/>
</dbReference>
<dbReference type="InterPro" id="IPR049163">
    <property type="entry name" value="Pif1-like_2B_dom"/>
</dbReference>
<dbReference type="PANTHER" id="PTHR10492:SF96">
    <property type="entry name" value="ATP-DEPENDENT DNA HELICASE"/>
    <property type="match status" value="1"/>
</dbReference>
<dbReference type="EC" id="5.6.2.3" evidence="1"/>
<dbReference type="EMBL" id="NBSK02000008">
    <property type="protein sequence ID" value="KAJ0190020.1"/>
    <property type="molecule type" value="Genomic_DNA"/>
</dbReference>
<dbReference type="Gene3D" id="2.40.50.140">
    <property type="entry name" value="Nucleic acid-binding proteins"/>
    <property type="match status" value="2"/>
</dbReference>
<feature type="region of interest" description="Disordered" evidence="2">
    <location>
        <begin position="1757"/>
        <end position="1787"/>
    </location>
</feature>
<comment type="caution">
    <text evidence="6">The sequence shown here is derived from an EMBL/GenBank/DDBJ whole genome shotgun (WGS) entry which is preliminary data.</text>
</comment>
<dbReference type="Pfam" id="PF14214">
    <property type="entry name" value="Helitron_like_N"/>
    <property type="match status" value="1"/>
</dbReference>
<evidence type="ECO:0000256" key="1">
    <source>
        <dbReference type="RuleBase" id="RU363044"/>
    </source>
</evidence>
<comment type="cofactor">
    <cofactor evidence="1">
        <name>Mg(2+)</name>
        <dbReference type="ChEBI" id="CHEBI:18420"/>
    </cofactor>
</comment>
<feature type="compositionally biased region" description="Basic and acidic residues" evidence="2">
    <location>
        <begin position="1778"/>
        <end position="1787"/>
    </location>
</feature>
<dbReference type="GO" id="GO:0005524">
    <property type="term" value="F:ATP binding"/>
    <property type="evidence" value="ECO:0007669"/>
    <property type="project" value="UniProtKB-KW"/>
</dbReference>
<dbReference type="GO" id="GO:0006310">
    <property type="term" value="P:DNA recombination"/>
    <property type="evidence" value="ECO:0007669"/>
    <property type="project" value="UniProtKB-KW"/>
</dbReference>
<sequence length="1787" mass="202487">MDIRPKRSAVCSSSSSAPRSRRSRRLDFFSALPRYVDSGDCSCVCEFCGAYFWYVERVAKFSTPAHPRYSHCCRDGGVLLPYPPAYHPDFVALYENVSFMKDIRAYNSMFSMTSFGANVDHAVNEDRGPYGPRFLQLYLFDTEHEVENRLKAIDGPRKRDLDVRLFNNVPDHTYGLPSPGSLGCIVNGDDVTCTTYDIVVFSHSGRPKRISKLHPNYMPLQYPLLFQYGEEGWSPRLKMGNRRGPTAKNLTVNMYYAYYIHARRHIWSPIDNTSRLFQQYLVDAYTCIEESRLEYISKHQPNLQSDYVSGLYDALSKGDREARTVGKRVFLPASFTGGPRFMYSHYQDALSICRVYGNPQYFITFTCNVKWPEITRYMETHRQRDVHSRADIIARIFHIKVHEFIGFLKADKPFGAVDACMSSFLFVFYMPSFFRTLSCGFCLPFLCLALQLLLLLQVSHVTLFGFSLISPISSSRAILEFVAGVCGYGSSRCSLYYCGFQLNENRFVPNIDVDDSSVLPFDNANLYTIEFQKRGLPHCHTLLWVKAADRIRTAADVDTYITAELPDPITDSELYETITTCMIHGPCGLINPKAPCMKDGKCSKHFPKPFLDATLFDTEGYVRYKRNASAHHINQHGQLIDNDYIVPYNRRLSSRFHGHINVEYCGWNMMIKYLFKYISKGADRVRYTIQKAEQPDESTPVITSGNPDVPQNPQVISVDEVKNFLDGRYICPHEAAWRILNFHIHLRHPPVQVLSEHEENMPQLLFKEESTIPEILSNPYSTITTLTGSFKSWSPRVDESSKMIGRLVFVHPTSGELFYLRMLLCHQKGCMSFEDLRTVSVSNPQILWEFACEKMKDDYLHAMKREMPEKDVASFMDIIQQQLLNDLDNTLRSSVPSKSMADFGLPIPTNQMNGVLQNRLLLEEMSYDKEALKREHQTLLPQLNIDQLSVYNAVTQSIENRKQILMFVYGHGGTGKTFLWTTIISYLRSKGKIVLAVAASGIASLLLPSRTTAHSRFKIPIDLTEKKILRCFEFLDRSLRDVLDHDDQLFGGISVLLGGDFRQTLPVLPKATRTETISLTLPSSYLWRYFRICVLHRNMCVNSSKITANGSMSASTFSTWLLRIGDGTIGVPDKDDPQDSSFIEIPDSFLIKPTSESLKTLIQFVYGDTTLTTPTAADLSVKAIVSPTNDTTDDINELILKMVTSDGRTYNSLDTIQPNGKYTSDFEGLYPIEYLNHLTFPGIPPHELKLKIHCPIMLLRNINQKEGLCNGTHLIVTQLLPNIIEATIMTGTCIGKRVYIPRIKFIHKSPDTPFTFSRKQFPLKVCYAMTINKSQGQSLHRIGVYLPQPVFSHGQLYVALSRATSPDSIKILIQNNSPTQENHTKNVVFKDLLQKVATTEGDAIQILGQRTNQSYIESVLNILECYTISYYICPKLDKYQKFLENDFYIDVGLMSVIQRILETETIPKSWFRFLTKTNLIELGETPPYYPDYIGVLSKIRDCTKIGGESFVLLILTDETGAEIAINLWKDCIGNPQKFDRASLHPPPATTVVAVTNLKPSISNGALRHGSSHATHVYVNPDILETISLTNLFTGPSQPLPPVPGTPTTLYEMKSKNKSELLYQATCPNCKDPIFRRGENWFCSAHGHINKPNYTYKLSVIVADAADTITAAMSETSCRKLLNSTPDNFLSNNPRTDGHSLPHAITNHKEEPKKMSIQMLRGSSPQNIRFIIIDHETLTMTGESSIPTTPAPIQIARKRHNDTSPEPSTAVPKAARSLSYDRSEYTNT</sequence>
<comment type="similarity">
    <text evidence="1">Belongs to the helicase family.</text>
</comment>
<evidence type="ECO:0000313" key="6">
    <source>
        <dbReference type="EMBL" id="KAJ0190020.1"/>
    </source>
</evidence>
<comment type="catalytic activity">
    <reaction evidence="1">
        <text>ATP + H2O = ADP + phosphate + H(+)</text>
        <dbReference type="Rhea" id="RHEA:13065"/>
        <dbReference type="ChEBI" id="CHEBI:15377"/>
        <dbReference type="ChEBI" id="CHEBI:15378"/>
        <dbReference type="ChEBI" id="CHEBI:30616"/>
        <dbReference type="ChEBI" id="CHEBI:43474"/>
        <dbReference type="ChEBI" id="CHEBI:456216"/>
        <dbReference type="EC" id="5.6.2.3"/>
    </reaction>
</comment>
<keyword evidence="7" id="KW-1185">Reference proteome</keyword>
<feature type="domain" description="DNA helicase Pif1-like DEAD-box helicase" evidence="3">
    <location>
        <begin position="1030"/>
        <end position="1131"/>
    </location>
</feature>
<keyword evidence="1" id="KW-0067">ATP-binding</keyword>
<evidence type="ECO:0000259" key="3">
    <source>
        <dbReference type="Pfam" id="PF05970"/>
    </source>
</evidence>
<evidence type="ECO:0000256" key="2">
    <source>
        <dbReference type="SAM" id="MobiDB-lite"/>
    </source>
</evidence>
<dbReference type="SUPFAM" id="SSF50249">
    <property type="entry name" value="Nucleic acid-binding proteins"/>
    <property type="match status" value="2"/>
</dbReference>
<dbReference type="CDD" id="cd18809">
    <property type="entry name" value="SF1_C_RecD"/>
    <property type="match status" value="1"/>
</dbReference>
<dbReference type="GO" id="GO:0043139">
    <property type="term" value="F:5'-3' DNA helicase activity"/>
    <property type="evidence" value="ECO:0007669"/>
    <property type="project" value="UniProtKB-EC"/>
</dbReference>
<dbReference type="SUPFAM" id="SSF52540">
    <property type="entry name" value="P-loop containing nucleoside triphosphate hydrolases"/>
    <property type="match status" value="2"/>
</dbReference>
<dbReference type="InterPro" id="IPR025476">
    <property type="entry name" value="Helitron_helicase-like"/>
</dbReference>
<keyword evidence="1" id="KW-0227">DNA damage</keyword>
<dbReference type="Pfam" id="PF21530">
    <property type="entry name" value="Pif1_2B_dom"/>
    <property type="match status" value="1"/>
</dbReference>
<evidence type="ECO:0000313" key="7">
    <source>
        <dbReference type="Proteomes" id="UP000235145"/>
    </source>
</evidence>
<evidence type="ECO:0000259" key="5">
    <source>
        <dbReference type="Pfam" id="PF21530"/>
    </source>
</evidence>
<organism evidence="6 7">
    <name type="scientific">Lactuca sativa</name>
    <name type="common">Garden lettuce</name>
    <dbReference type="NCBI Taxonomy" id="4236"/>
    <lineage>
        <taxon>Eukaryota</taxon>
        <taxon>Viridiplantae</taxon>
        <taxon>Streptophyta</taxon>
        <taxon>Embryophyta</taxon>
        <taxon>Tracheophyta</taxon>
        <taxon>Spermatophyta</taxon>
        <taxon>Magnoliopsida</taxon>
        <taxon>eudicotyledons</taxon>
        <taxon>Gunneridae</taxon>
        <taxon>Pentapetalae</taxon>
        <taxon>asterids</taxon>
        <taxon>campanulids</taxon>
        <taxon>Asterales</taxon>
        <taxon>Asteraceae</taxon>
        <taxon>Cichorioideae</taxon>
        <taxon>Cichorieae</taxon>
        <taxon>Lactucinae</taxon>
        <taxon>Lactuca</taxon>
    </lineage>
</organism>
<feature type="domain" description="DNA helicase Pif1-like 2B" evidence="5">
    <location>
        <begin position="1233"/>
        <end position="1279"/>
    </location>
</feature>
<dbReference type="Gene3D" id="3.40.50.300">
    <property type="entry name" value="P-loop containing nucleotide triphosphate hydrolases"/>
    <property type="match status" value="1"/>
</dbReference>
<feature type="domain" description="DNA helicase Pif1-like DEAD-box helicase" evidence="3">
    <location>
        <begin position="942"/>
        <end position="1028"/>
    </location>
</feature>
<dbReference type="Proteomes" id="UP000235145">
    <property type="component" value="Unassembled WGS sequence"/>
</dbReference>
<accession>A0A9R1UNC4</accession>
<dbReference type="Pfam" id="PF05970">
    <property type="entry name" value="PIF1"/>
    <property type="match status" value="2"/>
</dbReference>
<proteinExistence type="inferred from homology"/>
<feature type="domain" description="Helitron helicase-like" evidence="4">
    <location>
        <begin position="255"/>
        <end position="422"/>
    </location>
</feature>
<dbReference type="PANTHER" id="PTHR10492">
    <property type="match status" value="1"/>
</dbReference>
<keyword evidence="1" id="KW-0347">Helicase</keyword>